<organism evidence="16 17">
    <name type="scientific">Coccomyxa subellipsoidea (strain C-169)</name>
    <name type="common">Green microalga</name>
    <dbReference type="NCBI Taxonomy" id="574566"/>
    <lineage>
        <taxon>Eukaryota</taxon>
        <taxon>Viridiplantae</taxon>
        <taxon>Chlorophyta</taxon>
        <taxon>core chlorophytes</taxon>
        <taxon>Trebouxiophyceae</taxon>
        <taxon>Trebouxiophyceae incertae sedis</taxon>
        <taxon>Coccomyxaceae</taxon>
        <taxon>Coccomyxa</taxon>
        <taxon>Coccomyxa subellipsoidea</taxon>
    </lineage>
</organism>
<keyword evidence="11" id="KW-0482">Metalloprotease</keyword>
<evidence type="ECO:0000256" key="11">
    <source>
        <dbReference type="ARBA" id="ARBA00023049"/>
    </source>
</evidence>
<evidence type="ECO:0000259" key="15">
    <source>
        <dbReference type="Pfam" id="PF04389"/>
    </source>
</evidence>
<feature type="transmembrane region" description="Helical" evidence="14">
    <location>
        <begin position="395"/>
        <end position="417"/>
    </location>
</feature>
<dbReference type="FunFam" id="3.40.630.10:FF:000008">
    <property type="entry name" value="Endoplasmic reticulum metallopeptidase 1"/>
    <property type="match status" value="1"/>
</dbReference>
<keyword evidence="17" id="KW-1185">Reference proteome</keyword>
<evidence type="ECO:0000256" key="1">
    <source>
        <dbReference type="ARBA" id="ARBA00001947"/>
    </source>
</evidence>
<evidence type="ECO:0000256" key="6">
    <source>
        <dbReference type="ARBA" id="ARBA00022723"/>
    </source>
</evidence>
<dbReference type="eggNOG" id="KOG2194">
    <property type="taxonomic scope" value="Eukaryota"/>
</dbReference>
<dbReference type="InterPro" id="IPR045175">
    <property type="entry name" value="M28_fam"/>
</dbReference>
<proteinExistence type="inferred from homology"/>
<keyword evidence="9" id="KW-0862">Zinc</keyword>
<keyword evidence="12 14" id="KW-0472">Membrane</keyword>
<evidence type="ECO:0000256" key="7">
    <source>
        <dbReference type="ARBA" id="ARBA00022801"/>
    </source>
</evidence>
<dbReference type="Gene3D" id="3.40.630.10">
    <property type="entry name" value="Zn peptidases"/>
    <property type="match status" value="1"/>
</dbReference>
<dbReference type="GO" id="GO:0008235">
    <property type="term" value="F:metalloexopeptidase activity"/>
    <property type="evidence" value="ECO:0007669"/>
    <property type="project" value="InterPro"/>
</dbReference>
<dbReference type="Proteomes" id="UP000007264">
    <property type="component" value="Unassembled WGS sequence"/>
</dbReference>
<comment type="similarity">
    <text evidence="3">Belongs to the peptidase M28 family.</text>
</comment>
<evidence type="ECO:0000256" key="2">
    <source>
        <dbReference type="ARBA" id="ARBA00004477"/>
    </source>
</evidence>
<comment type="caution">
    <text evidence="16">The sequence shown here is derived from an EMBL/GenBank/DDBJ whole genome shotgun (WGS) entry which is preliminary data.</text>
</comment>
<dbReference type="InterPro" id="IPR007484">
    <property type="entry name" value="Peptidase_M28"/>
</dbReference>
<comment type="subcellular location">
    <subcellularLocation>
        <location evidence="2">Endoplasmic reticulum membrane</location>
        <topology evidence="2">Multi-pass membrane protein</topology>
    </subcellularLocation>
</comment>
<dbReference type="AlphaFoldDB" id="I0YK41"/>
<dbReference type="GO" id="GO:0046872">
    <property type="term" value="F:metal ion binding"/>
    <property type="evidence" value="ECO:0007669"/>
    <property type="project" value="UniProtKB-KW"/>
</dbReference>
<reference evidence="16 17" key="1">
    <citation type="journal article" date="2012" name="Genome Biol.">
        <title>The genome of the polar eukaryotic microalga coccomyxa subellipsoidea reveals traits of cold adaptation.</title>
        <authorList>
            <person name="Blanc G."/>
            <person name="Agarkova I."/>
            <person name="Grimwood J."/>
            <person name="Kuo A."/>
            <person name="Brueggeman A."/>
            <person name="Dunigan D."/>
            <person name="Gurnon J."/>
            <person name="Ladunga I."/>
            <person name="Lindquist E."/>
            <person name="Lucas S."/>
            <person name="Pangilinan J."/>
            <person name="Proschold T."/>
            <person name="Salamov A."/>
            <person name="Schmutz J."/>
            <person name="Weeks D."/>
            <person name="Yamada T."/>
            <person name="Claverie J.M."/>
            <person name="Grigoriev I."/>
            <person name="Van Etten J."/>
            <person name="Lomsadze A."/>
            <person name="Borodovsky M."/>
        </authorList>
    </citation>
    <scope>NUCLEOTIDE SEQUENCE [LARGE SCALE GENOMIC DNA]</scope>
    <source>
        <strain evidence="16 17">C-169</strain>
    </source>
</reference>
<dbReference type="GeneID" id="17036689"/>
<sequence>MTEIRKRALFGVDKCVGVYRALFWVPTPLGSDAAPQRFSEGRALETVAYLSDTIGRRIVSTPQIEESALYVEQQAKLLQKLAQQTRPDLAVEVDREHTTGGVNMVFAGTHITNSYNNLTNIIVRIAPKAALHSKAVMINAHFDSVFESPGASDCAACVGTALEVARVIVADPDIQLAVPLLLLLNGGEETILTAAHGFMKTSKWAPSVGAFINLESTGPAGPDVLFQHTGSWTLEAYARGAKYPHGSAFGQDLFESRVLSMDTDFRMFSSDYHGSLPGIDIAQVLDGAAYHSHHDTIERLRKGTIQMLGENVLGAVVEFAKELKEQETKGLPEWDAGGSVFFDFFGIKMIRYPFHFGSLVHAQALPAVVLAILILPRAFKGQPPQVLPALRGAALRAAAAISAAAVPAALGAARVLLTGAHLSLMKELIMMWGKPMIFFGRNALAHAVYGPAALAGLLLPFALFQGAASNVDTAVMGASLVHAALAAALTFSGMRSGFAFAVWAFAGVASLMIPRKVSTTKKLIWAVITALPALLGVAPSMLTMPLFVIEHLSIGGAGKPPLGTLAADVVVGILFGLVAALVMGHLAAWLAHSVRPFIWRVILGLLLASAAAAVYASSADHPYSDAFPKRIMLQHLHLLAPDGSVHESRWAVATLDVVPVEMALPEKSTYLDNYDRDWQAMYPVGNLLRGVALPAPPLDSSMYRPGQMRISLTGTEPSPSGSDVSRLSLLMQLPWPGWGLLNVTGPVVGWSFAEENPETKERVTRFSGNEGSDSWPFWLDAEGDWQGKVRVELSAINHANTTQLHDFTSQMPSWTTVSAMTTLQASYTF</sequence>
<evidence type="ECO:0000256" key="3">
    <source>
        <dbReference type="ARBA" id="ARBA00010918"/>
    </source>
</evidence>
<dbReference type="GO" id="GO:0006508">
    <property type="term" value="P:proteolysis"/>
    <property type="evidence" value="ECO:0007669"/>
    <property type="project" value="UniProtKB-KW"/>
</dbReference>
<feature type="transmembrane region" description="Helical" evidence="14">
    <location>
        <begin position="354"/>
        <end position="375"/>
    </location>
</feature>
<evidence type="ECO:0000256" key="10">
    <source>
        <dbReference type="ARBA" id="ARBA00022989"/>
    </source>
</evidence>
<keyword evidence="7" id="KW-0378">Hydrolase</keyword>
<evidence type="ECO:0000256" key="8">
    <source>
        <dbReference type="ARBA" id="ARBA00022824"/>
    </source>
</evidence>
<feature type="domain" description="Peptidase M28" evidence="15">
    <location>
        <begin position="120"/>
        <end position="314"/>
    </location>
</feature>
<evidence type="ECO:0000256" key="14">
    <source>
        <dbReference type="SAM" id="Phobius"/>
    </source>
</evidence>
<evidence type="ECO:0000256" key="4">
    <source>
        <dbReference type="ARBA" id="ARBA00022670"/>
    </source>
</evidence>
<feature type="transmembrane region" description="Helical" evidence="14">
    <location>
        <begin position="438"/>
        <end position="463"/>
    </location>
</feature>
<dbReference type="CDD" id="cd03875">
    <property type="entry name" value="M28_Fxna_like"/>
    <property type="match status" value="1"/>
</dbReference>
<keyword evidence="13" id="KW-0325">Glycoprotein</keyword>
<feature type="transmembrane region" description="Helical" evidence="14">
    <location>
        <begin position="597"/>
        <end position="616"/>
    </location>
</feature>
<keyword evidence="10 14" id="KW-1133">Transmembrane helix</keyword>
<keyword evidence="4" id="KW-0645">Protease</keyword>
<dbReference type="EMBL" id="AGSI01000022">
    <property type="protein sequence ID" value="EIE18760.1"/>
    <property type="molecule type" value="Genomic_DNA"/>
</dbReference>
<dbReference type="STRING" id="574566.I0YK41"/>
<feature type="transmembrane region" description="Helical" evidence="14">
    <location>
        <begin position="483"/>
        <end position="511"/>
    </location>
</feature>
<evidence type="ECO:0000313" key="17">
    <source>
        <dbReference type="Proteomes" id="UP000007264"/>
    </source>
</evidence>
<protein>
    <recommendedName>
        <fullName evidence="15">Peptidase M28 domain-containing protein</fullName>
    </recommendedName>
</protein>
<dbReference type="GO" id="GO:0005789">
    <property type="term" value="C:endoplasmic reticulum membrane"/>
    <property type="evidence" value="ECO:0007669"/>
    <property type="project" value="UniProtKB-SubCell"/>
</dbReference>
<feature type="transmembrane region" description="Helical" evidence="14">
    <location>
        <begin position="523"/>
        <end position="549"/>
    </location>
</feature>
<keyword evidence="5 14" id="KW-0812">Transmembrane</keyword>
<dbReference type="Pfam" id="PF04389">
    <property type="entry name" value="Peptidase_M28"/>
    <property type="match status" value="1"/>
</dbReference>
<evidence type="ECO:0000256" key="13">
    <source>
        <dbReference type="ARBA" id="ARBA00023180"/>
    </source>
</evidence>
<accession>I0YK41</accession>
<keyword evidence="8" id="KW-0256">Endoplasmic reticulum</keyword>
<dbReference type="KEGG" id="csl:COCSUDRAFT_60064"/>
<name>I0YK41_COCSC</name>
<comment type="cofactor">
    <cofactor evidence="1">
        <name>Zn(2+)</name>
        <dbReference type="ChEBI" id="CHEBI:29105"/>
    </cofactor>
</comment>
<evidence type="ECO:0000256" key="5">
    <source>
        <dbReference type="ARBA" id="ARBA00022692"/>
    </source>
</evidence>
<dbReference type="OrthoDB" id="76293at2759"/>
<dbReference type="RefSeq" id="XP_005643304.1">
    <property type="nucleotide sequence ID" value="XM_005643247.1"/>
</dbReference>
<evidence type="ECO:0000313" key="16">
    <source>
        <dbReference type="EMBL" id="EIE18760.1"/>
    </source>
</evidence>
<keyword evidence="6" id="KW-0479">Metal-binding</keyword>
<dbReference type="PANTHER" id="PTHR12147:SF22">
    <property type="entry name" value="ENDOPLASMIC RETICULUM METALLOPEPTIDASE 1"/>
    <property type="match status" value="1"/>
</dbReference>
<dbReference type="InterPro" id="IPR048024">
    <property type="entry name" value="Fxna-like_M28_dom"/>
</dbReference>
<gene>
    <name evidence="16" type="ORF">COCSUDRAFT_60064</name>
</gene>
<evidence type="ECO:0000256" key="9">
    <source>
        <dbReference type="ARBA" id="ARBA00022833"/>
    </source>
</evidence>
<feature type="transmembrane region" description="Helical" evidence="14">
    <location>
        <begin position="569"/>
        <end position="590"/>
    </location>
</feature>
<dbReference type="SUPFAM" id="SSF53187">
    <property type="entry name" value="Zn-dependent exopeptidases"/>
    <property type="match status" value="1"/>
</dbReference>
<evidence type="ECO:0000256" key="12">
    <source>
        <dbReference type="ARBA" id="ARBA00023136"/>
    </source>
</evidence>
<dbReference type="PANTHER" id="PTHR12147">
    <property type="entry name" value="METALLOPEPTIDASE M28 FAMILY MEMBER"/>
    <property type="match status" value="1"/>
</dbReference>